<dbReference type="AlphaFoldDB" id="A0AAD7G4G3"/>
<protein>
    <recommendedName>
        <fullName evidence="5">Extracellular membrane protein CFEM domain-containing protein</fullName>
    </recommendedName>
</protein>
<comment type="caution">
    <text evidence="3">The sequence shown here is derived from an EMBL/GenBank/DDBJ whole genome shotgun (WGS) entry which is preliminary data.</text>
</comment>
<keyword evidence="4" id="KW-1185">Reference proteome</keyword>
<evidence type="ECO:0000256" key="1">
    <source>
        <dbReference type="SAM" id="MobiDB-lite"/>
    </source>
</evidence>
<gene>
    <name evidence="3" type="ORF">B0H17DRAFT_1089568</name>
</gene>
<evidence type="ECO:0000256" key="2">
    <source>
        <dbReference type="SAM" id="SignalP"/>
    </source>
</evidence>
<organism evidence="3 4">
    <name type="scientific">Mycena rosella</name>
    <name type="common">Pink bonnet</name>
    <name type="synonym">Agaricus rosellus</name>
    <dbReference type="NCBI Taxonomy" id="1033263"/>
    <lineage>
        <taxon>Eukaryota</taxon>
        <taxon>Fungi</taxon>
        <taxon>Dikarya</taxon>
        <taxon>Basidiomycota</taxon>
        <taxon>Agaricomycotina</taxon>
        <taxon>Agaricomycetes</taxon>
        <taxon>Agaricomycetidae</taxon>
        <taxon>Agaricales</taxon>
        <taxon>Marasmiineae</taxon>
        <taxon>Mycenaceae</taxon>
        <taxon>Mycena</taxon>
    </lineage>
</organism>
<name>A0AAD7G4G3_MYCRO</name>
<evidence type="ECO:0000313" key="4">
    <source>
        <dbReference type="Proteomes" id="UP001221757"/>
    </source>
</evidence>
<evidence type="ECO:0008006" key="5">
    <source>
        <dbReference type="Google" id="ProtNLM"/>
    </source>
</evidence>
<evidence type="ECO:0000313" key="3">
    <source>
        <dbReference type="EMBL" id="KAJ7666523.1"/>
    </source>
</evidence>
<accession>A0AAD7G4G3</accession>
<reference evidence="3" key="1">
    <citation type="submission" date="2023-03" db="EMBL/GenBank/DDBJ databases">
        <title>Massive genome expansion in bonnet fungi (Mycena s.s.) driven by repeated elements and novel gene families across ecological guilds.</title>
        <authorList>
            <consortium name="Lawrence Berkeley National Laboratory"/>
            <person name="Harder C.B."/>
            <person name="Miyauchi S."/>
            <person name="Viragh M."/>
            <person name="Kuo A."/>
            <person name="Thoen E."/>
            <person name="Andreopoulos B."/>
            <person name="Lu D."/>
            <person name="Skrede I."/>
            <person name="Drula E."/>
            <person name="Henrissat B."/>
            <person name="Morin E."/>
            <person name="Kohler A."/>
            <person name="Barry K."/>
            <person name="LaButti K."/>
            <person name="Morin E."/>
            <person name="Salamov A."/>
            <person name="Lipzen A."/>
            <person name="Mereny Z."/>
            <person name="Hegedus B."/>
            <person name="Baldrian P."/>
            <person name="Stursova M."/>
            <person name="Weitz H."/>
            <person name="Taylor A."/>
            <person name="Grigoriev I.V."/>
            <person name="Nagy L.G."/>
            <person name="Martin F."/>
            <person name="Kauserud H."/>
        </authorList>
    </citation>
    <scope>NUCLEOTIDE SEQUENCE</scope>
    <source>
        <strain evidence="3">CBHHK067</strain>
    </source>
</reference>
<sequence length="220" mass="22982">MNPLRSICLIIGALAAVHTVASTPQPVGRSSRPRLGPAFDKRQSDIDVPPQCTSTCDPVISILEGQSCAPSLCCTTLFQHDYFLCLNCTGTAENATTADFAMAQSLVDALTVVCSKAGFPLPELTFPGQNPNRTLSTLSGSQTSAKQSQITVSVPPSTLPPTSTHSQITITNLPSTTPTNPSATFSFTTLGPTTSTGAAVHHTVTFGMGLLSLVVGWMML</sequence>
<dbReference type="EMBL" id="JARKIE010000208">
    <property type="protein sequence ID" value="KAJ7666523.1"/>
    <property type="molecule type" value="Genomic_DNA"/>
</dbReference>
<feature type="chain" id="PRO_5042129172" description="Extracellular membrane protein CFEM domain-containing protein" evidence="2">
    <location>
        <begin position="23"/>
        <end position="220"/>
    </location>
</feature>
<proteinExistence type="predicted"/>
<dbReference type="Proteomes" id="UP001221757">
    <property type="component" value="Unassembled WGS sequence"/>
</dbReference>
<feature type="region of interest" description="Disordered" evidence="1">
    <location>
        <begin position="23"/>
        <end position="42"/>
    </location>
</feature>
<feature type="signal peptide" evidence="2">
    <location>
        <begin position="1"/>
        <end position="22"/>
    </location>
</feature>
<keyword evidence="2" id="KW-0732">Signal</keyword>